<comment type="caution">
    <text evidence="1">The sequence shown here is derived from an EMBL/GenBank/DDBJ whole genome shotgun (WGS) entry which is preliminary data.</text>
</comment>
<dbReference type="Proteomes" id="UP000177745">
    <property type="component" value="Unassembled WGS sequence"/>
</dbReference>
<reference evidence="1 2" key="1">
    <citation type="journal article" date="2016" name="Nat. Commun.">
        <title>Thousands of microbial genomes shed light on interconnected biogeochemical processes in an aquifer system.</title>
        <authorList>
            <person name="Anantharaman K."/>
            <person name="Brown C.T."/>
            <person name="Hug L.A."/>
            <person name="Sharon I."/>
            <person name="Castelle C.J."/>
            <person name="Probst A.J."/>
            <person name="Thomas B.C."/>
            <person name="Singh A."/>
            <person name="Wilkins M.J."/>
            <person name="Karaoz U."/>
            <person name="Brodie E.L."/>
            <person name="Williams K.H."/>
            <person name="Hubbard S.S."/>
            <person name="Banfield J.F."/>
        </authorList>
    </citation>
    <scope>NUCLEOTIDE SEQUENCE [LARGE SCALE GENOMIC DNA]</scope>
</reference>
<evidence type="ECO:0000313" key="1">
    <source>
        <dbReference type="EMBL" id="OGN34254.1"/>
    </source>
</evidence>
<sequence length="87" mass="10246">MALSKLEPDKDRVEEIAQRMKEIIETTWLRDPNLNKETAEEYQLLRKEIEDMGMHVEHETKLNLEDSSGPKLEAEITIWIPKNITIQ</sequence>
<organism evidence="1 2">
    <name type="scientific">Candidatus Yanofskybacteria bacterium RIFCSPLOWO2_12_FULL_43_11b</name>
    <dbReference type="NCBI Taxonomy" id="1802710"/>
    <lineage>
        <taxon>Bacteria</taxon>
        <taxon>Candidatus Yanofskyibacteriota</taxon>
    </lineage>
</organism>
<accession>A0A1F8H9L2</accession>
<name>A0A1F8H9L2_9BACT</name>
<dbReference type="EMBL" id="MGKY01000003">
    <property type="protein sequence ID" value="OGN34254.1"/>
    <property type="molecule type" value="Genomic_DNA"/>
</dbReference>
<evidence type="ECO:0000313" key="2">
    <source>
        <dbReference type="Proteomes" id="UP000177745"/>
    </source>
</evidence>
<gene>
    <name evidence="1" type="ORF">A3G51_00060</name>
</gene>
<dbReference type="AlphaFoldDB" id="A0A1F8H9L2"/>
<proteinExistence type="predicted"/>
<protein>
    <submittedName>
        <fullName evidence="1">Uncharacterized protein</fullName>
    </submittedName>
</protein>